<proteinExistence type="predicted"/>
<dbReference type="GO" id="GO:0007094">
    <property type="term" value="P:mitotic spindle assembly checkpoint signaling"/>
    <property type="evidence" value="ECO:0007669"/>
    <property type="project" value="TreeGrafter"/>
</dbReference>
<evidence type="ECO:0000313" key="3">
    <source>
        <dbReference type="Proteomes" id="UP001472866"/>
    </source>
</evidence>
<dbReference type="InterPro" id="IPR055148">
    <property type="entry name" value="ZW10_C_2"/>
</dbReference>
<sequence>MGAELDLERLGAPRAAGLGMNATETEVQIARKEVQEAREAKDQILLGQAAALCSSTGRGEEVDSLLRLGFGHLERAPGSNLGALLDQYRSNSRDLSLARDEAHTVQRMADWWSNHALCKARRERGEYAEAVRALADLEVTWGDGLEKFGDRETFEEEHGLLRTALTEEVRGHVRALLEFETNPSGGSVAAASDKGDGASPRDLWSACENLGILPEELERAKASVSASVVAPALAGLAGLRVSVEGPGESGGGGLRWEAGGPAGDDPLLLPQIRSYAALACFLWDNVFGACDICAAAAVEAVWLPVVAAARATWDAAITAESFREAGEYAGLLEALRSLEADLAGRGLLRPGDGCPLSGHLCERLDSLCEGAKRGYLAEARGLIAGRYGRGDGGVVLVGSWEDSAAVAAGLLGGSQPEPVGLPAARGGALLVSSVAAEVASLLERAMEDAGSCANPVLAPKLVEAVSDVSLLWAHLPALLLRKELCSAAHHVASYFNDTTHVVWTVARLACRQHGLARRCGKAAELAAQAGRLSGAALSHMEGQVAGRAEELELLLRGGGIFRGTHKANRDARAREALSDAKGKLTRLAGTWKSVLQPEHFARFFGAVLEAACASVYDEVTSADDISVAETEALPGILLVLVGDGLGPFLDRRSPGQPEGPRSGDFLAPLLLERAPSFRKLAELVPMFTMGLQEIEEEWRAGRFGGALTADEVCHFIAKVFEESPLRREKVGAILGRG</sequence>
<dbReference type="PANTHER" id="PTHR12205:SF0">
    <property type="entry name" value="CENTROMERE_KINETOCHORE PROTEIN ZW10 HOMOLOG"/>
    <property type="match status" value="1"/>
</dbReference>
<dbReference type="GO" id="GO:0005737">
    <property type="term" value="C:cytoplasm"/>
    <property type="evidence" value="ECO:0007669"/>
    <property type="project" value="GOC"/>
</dbReference>
<keyword evidence="3" id="KW-1185">Reference proteome</keyword>
<dbReference type="GO" id="GO:1990423">
    <property type="term" value="C:RZZ complex"/>
    <property type="evidence" value="ECO:0007669"/>
    <property type="project" value="TreeGrafter"/>
</dbReference>
<protein>
    <recommendedName>
        <fullName evidence="1">ZW10 C-terminal helical domain-containing protein</fullName>
    </recommendedName>
</protein>
<dbReference type="GO" id="GO:0006888">
    <property type="term" value="P:endoplasmic reticulum to Golgi vesicle-mediated transport"/>
    <property type="evidence" value="ECO:0007669"/>
    <property type="project" value="TreeGrafter"/>
</dbReference>
<evidence type="ECO:0000259" key="1">
    <source>
        <dbReference type="Pfam" id="PF22766"/>
    </source>
</evidence>
<dbReference type="InterPro" id="IPR046362">
    <property type="entry name" value="Zw10/DSL1_C_sf"/>
</dbReference>
<evidence type="ECO:0000313" key="2">
    <source>
        <dbReference type="EMBL" id="WZN58837.1"/>
    </source>
</evidence>
<dbReference type="Gene3D" id="1.10.357.150">
    <property type="match status" value="1"/>
</dbReference>
<dbReference type="Proteomes" id="UP001472866">
    <property type="component" value="Chromosome 01"/>
</dbReference>
<dbReference type="EMBL" id="CP151501">
    <property type="protein sequence ID" value="WZN58837.1"/>
    <property type="molecule type" value="Genomic_DNA"/>
</dbReference>
<name>A0AAX4NXJ5_9CHLO</name>
<feature type="domain" description="ZW10 C-terminal helical" evidence="1">
    <location>
        <begin position="583"/>
        <end position="729"/>
    </location>
</feature>
<dbReference type="AlphaFoldDB" id="A0AAX4NXJ5"/>
<dbReference type="PANTHER" id="PTHR12205">
    <property type="entry name" value="CENTROMERE/KINETOCHORE PROTEIN ZW10"/>
    <property type="match status" value="1"/>
</dbReference>
<reference evidence="2 3" key="1">
    <citation type="submission" date="2024-03" db="EMBL/GenBank/DDBJ databases">
        <title>Complete genome sequence of the green alga Chloropicon roscoffensis RCC1871.</title>
        <authorList>
            <person name="Lemieux C."/>
            <person name="Pombert J.-F."/>
            <person name="Otis C."/>
            <person name="Turmel M."/>
        </authorList>
    </citation>
    <scope>NUCLEOTIDE SEQUENCE [LARGE SCALE GENOMIC DNA]</scope>
    <source>
        <strain evidence="2 3">RCC1871</strain>
    </source>
</reference>
<organism evidence="2 3">
    <name type="scientific">Chloropicon roscoffensis</name>
    <dbReference type="NCBI Taxonomy" id="1461544"/>
    <lineage>
        <taxon>Eukaryota</taxon>
        <taxon>Viridiplantae</taxon>
        <taxon>Chlorophyta</taxon>
        <taxon>Chloropicophyceae</taxon>
        <taxon>Chloropicales</taxon>
        <taxon>Chloropicaceae</taxon>
        <taxon>Chloropicon</taxon>
    </lineage>
</organism>
<accession>A0AAX4NXJ5</accession>
<dbReference type="Pfam" id="PF22766">
    <property type="entry name" value="ZW10_C2"/>
    <property type="match status" value="1"/>
</dbReference>
<gene>
    <name evidence="2" type="ORF">HKI87_01g03610</name>
</gene>